<dbReference type="AlphaFoldDB" id="A0A1U7HMJ7"/>
<evidence type="ECO:0000256" key="2">
    <source>
        <dbReference type="ARBA" id="ARBA00022448"/>
    </source>
</evidence>
<dbReference type="EMBL" id="MRCB01000005">
    <property type="protein sequence ID" value="OKH24797.1"/>
    <property type="molecule type" value="Genomic_DNA"/>
</dbReference>
<dbReference type="GO" id="GO:0016887">
    <property type="term" value="F:ATP hydrolysis activity"/>
    <property type="evidence" value="ECO:0007669"/>
    <property type="project" value="InterPro"/>
</dbReference>
<dbReference type="PANTHER" id="PTHR42734:SF5">
    <property type="entry name" value="IRON TRANSPORT SYSTEM ATP-BINDING PROTEIN HI_0361-RELATED"/>
    <property type="match status" value="1"/>
</dbReference>
<keyword evidence="7" id="KW-1185">Reference proteome</keyword>
<evidence type="ECO:0000313" key="6">
    <source>
        <dbReference type="EMBL" id="OKH24797.1"/>
    </source>
</evidence>
<dbReference type="SMART" id="SM00382">
    <property type="entry name" value="AAA"/>
    <property type="match status" value="1"/>
</dbReference>
<dbReference type="PROSITE" id="PS00211">
    <property type="entry name" value="ABC_TRANSPORTER_1"/>
    <property type="match status" value="1"/>
</dbReference>
<dbReference type="CDD" id="cd03235">
    <property type="entry name" value="ABC_Metallic_Cations"/>
    <property type="match status" value="1"/>
</dbReference>
<dbReference type="OrthoDB" id="9806726at2"/>
<dbReference type="Gene3D" id="3.40.50.300">
    <property type="entry name" value="P-loop containing nucleotide triphosphate hydrolases"/>
    <property type="match status" value="1"/>
</dbReference>
<evidence type="ECO:0000259" key="5">
    <source>
        <dbReference type="PROSITE" id="PS50893"/>
    </source>
</evidence>
<protein>
    <submittedName>
        <fullName evidence="6">Manganese ABC transporter ATP-binding protein</fullName>
    </submittedName>
</protein>
<dbReference type="InterPro" id="IPR050153">
    <property type="entry name" value="Metal_Ion_Import_ABC"/>
</dbReference>
<organism evidence="6 7">
    <name type="scientific">Hydrococcus rivularis NIES-593</name>
    <dbReference type="NCBI Taxonomy" id="1921803"/>
    <lineage>
        <taxon>Bacteria</taxon>
        <taxon>Bacillati</taxon>
        <taxon>Cyanobacteriota</taxon>
        <taxon>Cyanophyceae</taxon>
        <taxon>Pleurocapsales</taxon>
        <taxon>Hydrococcaceae</taxon>
        <taxon>Hydrococcus</taxon>
    </lineage>
</organism>
<dbReference type="STRING" id="1921803.NIES593_06150"/>
<dbReference type="RefSeq" id="WP_073598746.1">
    <property type="nucleotide sequence ID" value="NZ_MRCB01000005.1"/>
</dbReference>
<evidence type="ECO:0000313" key="7">
    <source>
        <dbReference type="Proteomes" id="UP000186868"/>
    </source>
</evidence>
<name>A0A1U7HMJ7_9CYAN</name>
<feature type="domain" description="ABC transporter" evidence="5">
    <location>
        <begin position="2"/>
        <end position="234"/>
    </location>
</feature>
<sequence>MLDVRQLSVNYREVRGLDRISFHIEPGQLVGIIGPNGAGKSTLIKAMLGLIPAASGAVHYCNCPLHQQLQKVAYIPQRSQIDWDFPITVWNVVLMARTRHLGWFRRPGAAAKEIVKAALERVEMYSLRHRRIGELSGGQQQRVFLARALAQQAEIFLLDEPFTGVDAKTERIMLEVFAQLKREGKILLISSHDWGGALNQLDRLLLINRGLIADGSPDRVMTPENLCRAYGTNLQNSLQPDWDNTLFC</sequence>
<proteinExistence type="inferred from homology"/>
<dbReference type="InterPro" id="IPR003439">
    <property type="entry name" value="ABC_transporter-like_ATP-bd"/>
</dbReference>
<comment type="similarity">
    <text evidence="1">Belongs to the ABC transporter superfamily.</text>
</comment>
<dbReference type="Pfam" id="PF00005">
    <property type="entry name" value="ABC_tran"/>
    <property type="match status" value="1"/>
</dbReference>
<keyword evidence="4 6" id="KW-0067">ATP-binding</keyword>
<evidence type="ECO:0000256" key="4">
    <source>
        <dbReference type="ARBA" id="ARBA00022840"/>
    </source>
</evidence>
<dbReference type="SUPFAM" id="SSF52540">
    <property type="entry name" value="P-loop containing nucleoside triphosphate hydrolases"/>
    <property type="match status" value="1"/>
</dbReference>
<dbReference type="PROSITE" id="PS50893">
    <property type="entry name" value="ABC_TRANSPORTER_2"/>
    <property type="match status" value="1"/>
</dbReference>
<reference evidence="6 7" key="1">
    <citation type="submission" date="2016-11" db="EMBL/GenBank/DDBJ databases">
        <title>Draft Genome Sequences of Nine Cyanobacterial Strains from Diverse Habitats.</title>
        <authorList>
            <person name="Zhu T."/>
            <person name="Hou S."/>
            <person name="Lu X."/>
            <person name="Hess W.R."/>
        </authorList>
    </citation>
    <scope>NUCLEOTIDE SEQUENCE [LARGE SCALE GENOMIC DNA]</scope>
    <source>
        <strain evidence="6 7">NIES-593</strain>
    </source>
</reference>
<dbReference type="GO" id="GO:0005524">
    <property type="term" value="F:ATP binding"/>
    <property type="evidence" value="ECO:0007669"/>
    <property type="project" value="UniProtKB-KW"/>
</dbReference>
<keyword evidence="3" id="KW-0547">Nucleotide-binding</keyword>
<dbReference type="InterPro" id="IPR027417">
    <property type="entry name" value="P-loop_NTPase"/>
</dbReference>
<gene>
    <name evidence="6" type="ORF">NIES593_06150</name>
</gene>
<evidence type="ECO:0000256" key="3">
    <source>
        <dbReference type="ARBA" id="ARBA00022741"/>
    </source>
</evidence>
<accession>A0A1U7HMJ7</accession>
<dbReference type="Proteomes" id="UP000186868">
    <property type="component" value="Unassembled WGS sequence"/>
</dbReference>
<comment type="caution">
    <text evidence="6">The sequence shown here is derived from an EMBL/GenBank/DDBJ whole genome shotgun (WGS) entry which is preliminary data.</text>
</comment>
<dbReference type="InterPro" id="IPR003593">
    <property type="entry name" value="AAA+_ATPase"/>
</dbReference>
<dbReference type="FunFam" id="3.40.50.300:FF:000134">
    <property type="entry name" value="Iron-enterobactin ABC transporter ATP-binding protein"/>
    <property type="match status" value="1"/>
</dbReference>
<dbReference type="InterPro" id="IPR017871">
    <property type="entry name" value="ABC_transporter-like_CS"/>
</dbReference>
<dbReference type="PANTHER" id="PTHR42734">
    <property type="entry name" value="METAL TRANSPORT SYSTEM ATP-BINDING PROTEIN TM_0124-RELATED"/>
    <property type="match status" value="1"/>
</dbReference>
<keyword evidence="2" id="KW-0813">Transport</keyword>
<evidence type="ECO:0000256" key="1">
    <source>
        <dbReference type="ARBA" id="ARBA00005417"/>
    </source>
</evidence>